<gene>
    <name evidence="1" type="ORF">WJM97_07740</name>
</gene>
<dbReference type="Gene3D" id="3.40.30.10">
    <property type="entry name" value="Glutaredoxin"/>
    <property type="match status" value="1"/>
</dbReference>
<reference evidence="1 2" key="1">
    <citation type="submission" date="2024-04" db="EMBL/GenBank/DDBJ databases">
        <title>Okeanomitos corallinicola gen. &amp; sp. nov. (Nostocales, Cyanobacteria), a new toxic marine heterocyst-forming cyanobacterium from a coral reef.</title>
        <authorList>
            <person name="Li H."/>
            <person name="Li R."/>
            <person name="Kang J."/>
            <person name="Hii K.S."/>
            <person name="Mohamed H.F."/>
            <person name="Xu X."/>
            <person name="Luo Z."/>
        </authorList>
    </citation>
    <scope>NUCLEOTIDE SEQUENCE [LARGE SCALE GENOMIC DNA]</scope>
    <source>
        <strain evidence="1 2">TIOX110</strain>
    </source>
</reference>
<name>A0ABZ2UVZ4_9CYAN</name>
<evidence type="ECO:0000313" key="1">
    <source>
        <dbReference type="EMBL" id="WZB89568.1"/>
    </source>
</evidence>
<dbReference type="PANTHER" id="PTHR47682">
    <property type="entry name" value="TETRATRICOPEPTIDE REPEAT (TPR)-CONTAINING PROTEIN"/>
    <property type="match status" value="1"/>
</dbReference>
<dbReference type="CDD" id="cd02980">
    <property type="entry name" value="TRX_Fd_family"/>
    <property type="match status" value="1"/>
</dbReference>
<dbReference type="Proteomes" id="UP001483337">
    <property type="component" value="Chromosome"/>
</dbReference>
<dbReference type="EMBL" id="CP150886">
    <property type="protein sequence ID" value="WZB89568.1"/>
    <property type="molecule type" value="Genomic_DNA"/>
</dbReference>
<dbReference type="PANTHER" id="PTHR47682:SF1">
    <property type="entry name" value="TETRATRICOPEPTIDE REPEAT (TPR)-CONTAINING PROTEIN"/>
    <property type="match status" value="1"/>
</dbReference>
<proteinExistence type="predicted"/>
<protein>
    <submittedName>
        <fullName evidence="1">(2Fe-2S) ferredoxin domain-containing protein</fullName>
    </submittedName>
</protein>
<keyword evidence="2" id="KW-1185">Reference proteome</keyword>
<dbReference type="RefSeq" id="WP_353932466.1">
    <property type="nucleotide sequence ID" value="NZ_CP150886.1"/>
</dbReference>
<dbReference type="InterPro" id="IPR036249">
    <property type="entry name" value="Thioredoxin-like_sf"/>
</dbReference>
<evidence type="ECO:0000313" key="2">
    <source>
        <dbReference type="Proteomes" id="UP001483337"/>
    </source>
</evidence>
<sequence length="111" mass="12252">MLNLTTEDQVESSKCVQVCQHRSCRKQGAEAVLAAFQALPVPNVKVTASGCLGQCGNGPMVLVLPGMVWYSRVLAQEVPILVEKHLLSGQIVKQMLYHRFMLRDNADEKIS</sequence>
<accession>A0ABZ2UVZ4</accession>
<dbReference type="SUPFAM" id="SSF52833">
    <property type="entry name" value="Thioredoxin-like"/>
    <property type="match status" value="1"/>
</dbReference>
<organism evidence="1 2">
    <name type="scientific">Okeanomitos corallinicola TIOX110</name>
    <dbReference type="NCBI Taxonomy" id="3133117"/>
    <lineage>
        <taxon>Bacteria</taxon>
        <taxon>Bacillati</taxon>
        <taxon>Cyanobacteriota</taxon>
        <taxon>Cyanophyceae</taxon>
        <taxon>Nostocales</taxon>
        <taxon>Aphanizomenonaceae</taxon>
        <taxon>Okeanomitos</taxon>
    </lineage>
</organism>